<evidence type="ECO:0000313" key="2">
    <source>
        <dbReference type="EMBL" id="MFC4160890.1"/>
    </source>
</evidence>
<dbReference type="InterPro" id="IPR051332">
    <property type="entry name" value="Fosfomycin_Res_Enzymes"/>
</dbReference>
<evidence type="ECO:0000259" key="1">
    <source>
        <dbReference type="PROSITE" id="PS51819"/>
    </source>
</evidence>
<dbReference type="Pfam" id="PF00903">
    <property type="entry name" value="Glyoxalase"/>
    <property type="match status" value="1"/>
</dbReference>
<keyword evidence="3" id="KW-1185">Reference proteome</keyword>
<dbReference type="PANTHER" id="PTHR36113">
    <property type="entry name" value="LYASE, PUTATIVE-RELATED-RELATED"/>
    <property type="match status" value="1"/>
</dbReference>
<proteinExistence type="predicted"/>
<reference evidence="3" key="1">
    <citation type="journal article" date="2019" name="Int. J. Syst. Evol. Microbiol.">
        <title>The Global Catalogue of Microorganisms (GCM) 10K type strain sequencing project: providing services to taxonomists for standard genome sequencing and annotation.</title>
        <authorList>
            <consortium name="The Broad Institute Genomics Platform"/>
            <consortium name="The Broad Institute Genome Sequencing Center for Infectious Disease"/>
            <person name="Wu L."/>
            <person name="Ma J."/>
        </authorList>
    </citation>
    <scope>NUCLEOTIDE SEQUENCE [LARGE SCALE GENOMIC DNA]</scope>
    <source>
        <strain evidence="3">LMG 29894</strain>
    </source>
</reference>
<dbReference type="InterPro" id="IPR037523">
    <property type="entry name" value="VOC_core"/>
</dbReference>
<dbReference type="EMBL" id="JBHSBU010000001">
    <property type="protein sequence ID" value="MFC4160890.1"/>
    <property type="molecule type" value="Genomic_DNA"/>
</dbReference>
<sequence>MRIEHVAVWVADLEAMKDFYCRHFRGAASTRYHNDKTGFSSYFLYFDDGARLELMHRPDRADAPMQAERRGLAHLAFSAGTALEVERLTERLAAAGCELLSPPRLTGDGYFESCLLDPEGNCLEITL</sequence>
<protein>
    <submittedName>
        <fullName evidence="2">VOC family protein</fullName>
    </submittedName>
</protein>
<dbReference type="SUPFAM" id="SSF54593">
    <property type="entry name" value="Glyoxalase/Bleomycin resistance protein/Dihydroxybiphenyl dioxygenase"/>
    <property type="match status" value="1"/>
</dbReference>
<dbReference type="InterPro" id="IPR029068">
    <property type="entry name" value="Glyas_Bleomycin-R_OHBP_Dase"/>
</dbReference>
<dbReference type="InterPro" id="IPR004360">
    <property type="entry name" value="Glyas_Fos-R_dOase_dom"/>
</dbReference>
<dbReference type="Proteomes" id="UP001595791">
    <property type="component" value="Unassembled WGS sequence"/>
</dbReference>
<comment type="caution">
    <text evidence="2">The sequence shown here is derived from an EMBL/GenBank/DDBJ whole genome shotgun (WGS) entry which is preliminary data.</text>
</comment>
<feature type="domain" description="VOC" evidence="1">
    <location>
        <begin position="2"/>
        <end position="127"/>
    </location>
</feature>
<dbReference type="PROSITE" id="PS51819">
    <property type="entry name" value="VOC"/>
    <property type="match status" value="1"/>
</dbReference>
<dbReference type="PANTHER" id="PTHR36113:SF1">
    <property type="entry name" value="GLYOXALASE_BLEOMYCIN RESISTANCE PROTEIN_DIOXYGENASE"/>
    <property type="match status" value="1"/>
</dbReference>
<gene>
    <name evidence="2" type="ORF">ACFOW7_16245</name>
</gene>
<organism evidence="2 3">
    <name type="scientific">Chitinimonas lacunae</name>
    <dbReference type="NCBI Taxonomy" id="1963018"/>
    <lineage>
        <taxon>Bacteria</taxon>
        <taxon>Pseudomonadati</taxon>
        <taxon>Pseudomonadota</taxon>
        <taxon>Betaproteobacteria</taxon>
        <taxon>Neisseriales</taxon>
        <taxon>Chitinibacteraceae</taxon>
        <taxon>Chitinimonas</taxon>
    </lineage>
</organism>
<dbReference type="RefSeq" id="WP_378166207.1">
    <property type="nucleotide sequence ID" value="NZ_JBHSBU010000001.1"/>
</dbReference>
<dbReference type="Gene3D" id="3.10.180.10">
    <property type="entry name" value="2,3-Dihydroxybiphenyl 1,2-Dioxygenase, domain 1"/>
    <property type="match status" value="1"/>
</dbReference>
<accession>A0ABV8MU42</accession>
<name>A0ABV8MU42_9NEIS</name>
<evidence type="ECO:0000313" key="3">
    <source>
        <dbReference type="Proteomes" id="UP001595791"/>
    </source>
</evidence>